<evidence type="ECO:0000256" key="1">
    <source>
        <dbReference type="ARBA" id="ARBA00022723"/>
    </source>
</evidence>
<dbReference type="InterPro" id="IPR001841">
    <property type="entry name" value="Znf_RING"/>
</dbReference>
<accession>A0A3B5BIL0</accession>
<reference evidence="8" key="1">
    <citation type="submission" date="2023-09" db="UniProtKB">
        <authorList>
            <consortium name="Ensembl"/>
        </authorList>
    </citation>
    <scope>IDENTIFICATION</scope>
</reference>
<keyword evidence="1" id="KW-0479">Metal-binding</keyword>
<dbReference type="GO" id="GO:0070086">
    <property type="term" value="P:ubiquitin-dependent endocytosis"/>
    <property type="evidence" value="ECO:0007669"/>
    <property type="project" value="TreeGrafter"/>
</dbReference>
<dbReference type="GeneTree" id="ENSGT00940000157079"/>
<name>A0A3B5BIL0_9TELE</name>
<protein>
    <submittedName>
        <fullName evidence="8">E3 ubiquitin-protein ligase NEURL3-like</fullName>
    </submittedName>
</protein>
<dbReference type="STRING" id="144197.ENSSPAP00000031124"/>
<dbReference type="Pfam" id="PF07177">
    <property type="entry name" value="Neuralized"/>
    <property type="match status" value="1"/>
</dbReference>
<evidence type="ECO:0000256" key="3">
    <source>
        <dbReference type="ARBA" id="ARBA00022771"/>
    </source>
</evidence>
<dbReference type="SMART" id="SM00588">
    <property type="entry name" value="NEUZ"/>
    <property type="match status" value="1"/>
</dbReference>
<feature type="domain" description="RING-type" evidence="6">
    <location>
        <begin position="238"/>
        <end position="276"/>
    </location>
</feature>
<dbReference type="GO" id="GO:0061630">
    <property type="term" value="F:ubiquitin protein ligase activity"/>
    <property type="evidence" value="ECO:0007669"/>
    <property type="project" value="TreeGrafter"/>
</dbReference>
<dbReference type="Pfam" id="PF13920">
    <property type="entry name" value="zf-C3HC4_3"/>
    <property type="match status" value="1"/>
</dbReference>
<keyword evidence="3 5" id="KW-0863">Zinc-finger</keyword>
<dbReference type="PANTHER" id="PTHR12429">
    <property type="entry name" value="NEURALIZED"/>
    <property type="match status" value="1"/>
</dbReference>
<dbReference type="AlphaFoldDB" id="A0A3B5BIL0"/>
<dbReference type="InterPro" id="IPR037962">
    <property type="entry name" value="Neuralized"/>
</dbReference>
<dbReference type="PROSITE" id="PS50089">
    <property type="entry name" value="ZF_RING_2"/>
    <property type="match status" value="1"/>
</dbReference>
<sequence>AHLSGRETKKYLLSDSSRWRRTTTHRCGPLCLGPLTFHDQAVGSMVRLSQGARRAERTENTFRNGLVFSSRTVKVQERIRLRVERDLFNWNGALRVGFTTVSPSSRALPLPSLAIPDLTNNPGHWAAPVHESWCQAGSEVEFWVSAGGSLYASSNSGQHKLLTGVDLSRPLWAMIDIYGQTCSILLLGSEKKGLCTRRSCPAPEPTTSPNVSSLSPTADDYISCLDMEFPADCRSLGCVVCMVRKATVVLRCGHQCLCNSCCVRVSQQFGTCPLCRSSISSDASEEGRCVSVEV</sequence>
<dbReference type="FunFam" id="2.60.120.920:FF:000005">
    <property type="entry name" value="Putative E3 ubiquitin-protein ligase NEURL1B"/>
    <property type="match status" value="1"/>
</dbReference>
<evidence type="ECO:0000256" key="5">
    <source>
        <dbReference type="PROSITE-ProRule" id="PRU00175"/>
    </source>
</evidence>
<dbReference type="InterPro" id="IPR013083">
    <property type="entry name" value="Znf_RING/FYVE/PHD"/>
</dbReference>
<evidence type="ECO:0000259" key="7">
    <source>
        <dbReference type="PROSITE" id="PS51065"/>
    </source>
</evidence>
<dbReference type="InterPro" id="IPR006573">
    <property type="entry name" value="NHR_dom"/>
</dbReference>
<dbReference type="GO" id="GO:0008270">
    <property type="term" value="F:zinc ion binding"/>
    <property type="evidence" value="ECO:0007669"/>
    <property type="project" value="UniProtKB-KW"/>
</dbReference>
<keyword evidence="2" id="KW-0677">Repeat</keyword>
<evidence type="ECO:0000256" key="4">
    <source>
        <dbReference type="ARBA" id="ARBA00022833"/>
    </source>
</evidence>
<organism evidence="8">
    <name type="scientific">Stegastes partitus</name>
    <name type="common">bicolor damselfish</name>
    <dbReference type="NCBI Taxonomy" id="144197"/>
    <lineage>
        <taxon>Eukaryota</taxon>
        <taxon>Metazoa</taxon>
        <taxon>Chordata</taxon>
        <taxon>Craniata</taxon>
        <taxon>Vertebrata</taxon>
        <taxon>Euteleostomi</taxon>
        <taxon>Actinopterygii</taxon>
        <taxon>Neopterygii</taxon>
        <taxon>Teleostei</taxon>
        <taxon>Neoteleostei</taxon>
        <taxon>Acanthomorphata</taxon>
        <taxon>Ovalentaria</taxon>
        <taxon>Pomacentridae</taxon>
        <taxon>Stegastes</taxon>
    </lineage>
</organism>
<dbReference type="PANTHER" id="PTHR12429:SF36">
    <property type="entry name" value="E3 UBIQUITIN-PROTEIN LIGASE NEURL3"/>
    <property type="match status" value="1"/>
</dbReference>
<dbReference type="SUPFAM" id="SSF57850">
    <property type="entry name" value="RING/U-box"/>
    <property type="match status" value="1"/>
</dbReference>
<dbReference type="Gene3D" id="2.60.120.920">
    <property type="match status" value="1"/>
</dbReference>
<proteinExistence type="predicted"/>
<dbReference type="InterPro" id="IPR043136">
    <property type="entry name" value="B30.2/SPRY_sf"/>
</dbReference>
<dbReference type="GO" id="GO:0005769">
    <property type="term" value="C:early endosome"/>
    <property type="evidence" value="ECO:0007669"/>
    <property type="project" value="TreeGrafter"/>
</dbReference>
<evidence type="ECO:0000259" key="6">
    <source>
        <dbReference type="PROSITE" id="PS50089"/>
    </source>
</evidence>
<feature type="domain" description="NHR" evidence="7">
    <location>
        <begin position="34"/>
        <end position="189"/>
    </location>
</feature>
<keyword evidence="4" id="KW-0862">Zinc</keyword>
<dbReference type="Gene3D" id="3.30.40.10">
    <property type="entry name" value="Zinc/RING finger domain, C3HC4 (zinc finger)"/>
    <property type="match status" value="1"/>
</dbReference>
<dbReference type="Ensembl" id="ENSSPAT00000031624.1">
    <property type="protein sequence ID" value="ENSSPAP00000031124.1"/>
    <property type="gene ID" value="ENSSPAG00000023339.1"/>
</dbReference>
<evidence type="ECO:0000313" key="8">
    <source>
        <dbReference type="Ensembl" id="ENSSPAP00000031124.1"/>
    </source>
</evidence>
<dbReference type="PROSITE" id="PS51065">
    <property type="entry name" value="NHR"/>
    <property type="match status" value="1"/>
</dbReference>
<evidence type="ECO:0000256" key="2">
    <source>
        <dbReference type="ARBA" id="ARBA00022737"/>
    </source>
</evidence>